<evidence type="ECO:0000313" key="1">
    <source>
        <dbReference type="EMBL" id="QEL65244.1"/>
    </source>
</evidence>
<dbReference type="Proteomes" id="UP000323671">
    <property type="component" value="Chromosome"/>
</dbReference>
<keyword evidence="2" id="KW-1185">Reference proteome</keyword>
<evidence type="ECO:0008006" key="3">
    <source>
        <dbReference type="Google" id="ProtNLM"/>
    </source>
</evidence>
<sequence>MGYAGGVPREMVVPVIGTLLRMKGTDENESRCVALSGEVGKETRCTIYAQRPSPCREFNPYAALGIGDEACTRARRRHGLPPLEENQATSASSLA</sequence>
<proteinExistence type="predicted"/>
<dbReference type="KEGG" id="otr:OTERR_17680"/>
<gene>
    <name evidence="1" type="ORF">OTERR_17680</name>
</gene>
<reference evidence="1 2" key="1">
    <citation type="submission" date="2017-07" db="EMBL/GenBank/DDBJ databases">
        <title>Complete genome sequence of Oryzomicrobium terrae TPP412.</title>
        <authorList>
            <person name="Chiu L.-W."/>
            <person name="Lo K.-J."/>
            <person name="Tsai Y.-M."/>
            <person name="Lin S.-S."/>
            <person name="Kuo C.-H."/>
            <person name="Liu C.-T."/>
        </authorList>
    </citation>
    <scope>NUCLEOTIDE SEQUENCE [LARGE SCALE GENOMIC DNA]</scope>
    <source>
        <strain evidence="1 2">TPP412</strain>
    </source>
</reference>
<protein>
    <recommendedName>
        <fullName evidence="3">Ferredoxin</fullName>
    </recommendedName>
</protein>
<dbReference type="InterPro" id="IPR005358">
    <property type="entry name" value="Puta_zinc/iron-chelating_dom"/>
</dbReference>
<dbReference type="EMBL" id="CP022579">
    <property type="protein sequence ID" value="QEL65244.1"/>
    <property type="molecule type" value="Genomic_DNA"/>
</dbReference>
<dbReference type="AlphaFoldDB" id="A0A5C1E9A9"/>
<dbReference type="Pfam" id="PF03692">
    <property type="entry name" value="CxxCxxCC"/>
    <property type="match status" value="1"/>
</dbReference>
<accession>A0A5C1E9A9</accession>
<organism evidence="1 2">
    <name type="scientific">Oryzomicrobium terrae</name>
    <dbReference type="NCBI Taxonomy" id="1735038"/>
    <lineage>
        <taxon>Bacteria</taxon>
        <taxon>Pseudomonadati</taxon>
        <taxon>Pseudomonadota</taxon>
        <taxon>Betaproteobacteria</taxon>
        <taxon>Rhodocyclales</taxon>
        <taxon>Rhodocyclaceae</taxon>
        <taxon>Oryzomicrobium</taxon>
    </lineage>
</organism>
<evidence type="ECO:0000313" key="2">
    <source>
        <dbReference type="Proteomes" id="UP000323671"/>
    </source>
</evidence>
<name>A0A5C1E9A9_9RHOO</name>